<dbReference type="SMART" id="SM00349">
    <property type="entry name" value="KRAB"/>
    <property type="match status" value="1"/>
</dbReference>
<dbReference type="GO" id="GO:0000981">
    <property type="term" value="F:DNA-binding transcription factor activity, RNA polymerase II-specific"/>
    <property type="evidence" value="ECO:0007669"/>
    <property type="project" value="TreeGrafter"/>
</dbReference>
<evidence type="ECO:0000256" key="10">
    <source>
        <dbReference type="ARBA" id="ARBA00023242"/>
    </source>
</evidence>
<keyword evidence="4" id="KW-0677">Repeat</keyword>
<evidence type="ECO:0000256" key="7">
    <source>
        <dbReference type="ARBA" id="ARBA00023015"/>
    </source>
</evidence>
<evidence type="ECO:0000256" key="5">
    <source>
        <dbReference type="ARBA" id="ARBA00022771"/>
    </source>
</evidence>
<feature type="domain" description="KRAB" evidence="14">
    <location>
        <begin position="30"/>
        <end position="101"/>
    </location>
</feature>
<dbReference type="FunFam" id="3.30.160.60:FF:002004">
    <property type="entry name" value="Zinc finger protein 473"/>
    <property type="match status" value="1"/>
</dbReference>
<keyword evidence="3" id="KW-0479">Metal-binding</keyword>
<feature type="domain" description="C2H2-type" evidence="13">
    <location>
        <begin position="494"/>
        <end position="521"/>
    </location>
</feature>
<feature type="domain" description="C2H2-type" evidence="13">
    <location>
        <begin position="312"/>
        <end position="339"/>
    </location>
</feature>
<dbReference type="GO" id="GO:0032502">
    <property type="term" value="P:developmental process"/>
    <property type="evidence" value="ECO:0007669"/>
    <property type="project" value="UniProtKB-ARBA"/>
</dbReference>
<keyword evidence="7" id="KW-0805">Transcription regulation</keyword>
<protein>
    <submittedName>
        <fullName evidence="16">Zinc finger protein 82 homolog</fullName>
    </submittedName>
</protein>
<dbReference type="FunFam" id="3.30.160.60:FF:000624">
    <property type="entry name" value="zinc finger protein 697"/>
    <property type="match status" value="1"/>
</dbReference>
<dbReference type="PANTHER" id="PTHR23235:SF178">
    <property type="entry name" value="C2H2-TYPE DOMAIN-CONTAINING PROTEIN-RELATED"/>
    <property type="match status" value="1"/>
</dbReference>
<dbReference type="InterPro" id="IPR001909">
    <property type="entry name" value="KRAB"/>
</dbReference>
<feature type="compositionally biased region" description="Basic and acidic residues" evidence="12">
    <location>
        <begin position="269"/>
        <end position="290"/>
    </location>
</feature>
<dbReference type="RefSeq" id="XP_030053435.1">
    <property type="nucleotide sequence ID" value="XM_030197575.1"/>
</dbReference>
<dbReference type="InterPro" id="IPR036236">
    <property type="entry name" value="Znf_C2H2_sf"/>
</dbReference>
<evidence type="ECO:0000256" key="9">
    <source>
        <dbReference type="ARBA" id="ARBA00023163"/>
    </source>
</evidence>
<evidence type="ECO:0000256" key="11">
    <source>
        <dbReference type="PROSITE-ProRule" id="PRU00042"/>
    </source>
</evidence>
<dbReference type="FunFam" id="3.30.160.60:FF:000965">
    <property type="entry name" value="Neurotrophin receptor-interacting factor homolog"/>
    <property type="match status" value="1"/>
</dbReference>
<dbReference type="Gene3D" id="3.30.160.60">
    <property type="entry name" value="Classic Zinc Finger"/>
    <property type="match status" value="9"/>
</dbReference>
<evidence type="ECO:0000313" key="15">
    <source>
        <dbReference type="Proteomes" id="UP000515156"/>
    </source>
</evidence>
<evidence type="ECO:0000259" key="14">
    <source>
        <dbReference type="PROSITE" id="PS50805"/>
    </source>
</evidence>
<feature type="domain" description="C2H2-type" evidence="13">
    <location>
        <begin position="396"/>
        <end position="423"/>
    </location>
</feature>
<comment type="similarity">
    <text evidence="2">Belongs to the krueppel C2H2-type zinc-finger protein family.</text>
</comment>
<dbReference type="Gene3D" id="6.10.140.140">
    <property type="match status" value="1"/>
</dbReference>
<evidence type="ECO:0000256" key="12">
    <source>
        <dbReference type="SAM" id="MobiDB-lite"/>
    </source>
</evidence>
<dbReference type="KEGG" id="muo:115466378"/>
<dbReference type="PROSITE" id="PS00028">
    <property type="entry name" value="ZINC_FINGER_C2H2_1"/>
    <property type="match status" value="9"/>
</dbReference>
<dbReference type="GO" id="GO:0008270">
    <property type="term" value="F:zinc ion binding"/>
    <property type="evidence" value="ECO:0007669"/>
    <property type="project" value="UniProtKB-KW"/>
</dbReference>
<dbReference type="GeneID" id="115466378"/>
<dbReference type="FunFam" id="3.30.160.60:FF:000202">
    <property type="entry name" value="Zinc finger protein 574"/>
    <property type="match status" value="1"/>
</dbReference>
<reference evidence="16" key="1">
    <citation type="submission" date="2025-08" db="UniProtKB">
        <authorList>
            <consortium name="RefSeq"/>
        </authorList>
    </citation>
    <scope>IDENTIFICATION</scope>
</reference>
<dbReference type="SUPFAM" id="SSF57667">
    <property type="entry name" value="beta-beta-alpha zinc fingers"/>
    <property type="match status" value="5"/>
</dbReference>
<evidence type="ECO:0000256" key="8">
    <source>
        <dbReference type="ARBA" id="ARBA00023125"/>
    </source>
</evidence>
<dbReference type="AlphaFoldDB" id="A0A6P7XRX9"/>
<dbReference type="PROSITE" id="PS50805">
    <property type="entry name" value="KRAB"/>
    <property type="match status" value="1"/>
</dbReference>
<feature type="domain" description="C2H2-type" evidence="13">
    <location>
        <begin position="466"/>
        <end position="493"/>
    </location>
</feature>
<dbReference type="GO" id="GO:0000978">
    <property type="term" value="F:RNA polymerase II cis-regulatory region sequence-specific DNA binding"/>
    <property type="evidence" value="ECO:0007669"/>
    <property type="project" value="TreeGrafter"/>
</dbReference>
<evidence type="ECO:0000256" key="2">
    <source>
        <dbReference type="ARBA" id="ARBA00006991"/>
    </source>
</evidence>
<evidence type="ECO:0000256" key="3">
    <source>
        <dbReference type="ARBA" id="ARBA00022723"/>
    </source>
</evidence>
<keyword evidence="15" id="KW-1185">Reference proteome</keyword>
<sequence length="580" mass="66029">MPETGLLPPTTLAWISNQNTYSEEYTVVPVTFSDVAACFLEEEWKVLEEWQKKNYQKVMKEIHAALISLGHRITNPSVLVKIAEEEPCWKVAGASRGNKHQNAAGRKSSLTEPDVLLKVQHCLKMEPAHSERENRDKLITGDVVYNPDVSLWIKEVNGPDYSDHTDSNENDSINNSNIGLPSFAPETIRIKEEEESPCKIQLETICASTPVKSGLKERKHFMKRARCLTPRNKVPDIQRCIQSSECKKASSIPKTKGNEKMSKRPRKKGGYDRPAKRVPQKKDSGSHSKDQNSFVSTTNLQKKVLAKRKNLNRCAECGKSCKNSQQLTIHQRMHTGERPYKCLRCGKAFKILHHLTGHYRTHTGEKPYACAACGKTFAHVSNLTIHQRIHTGERPYACGECDKSFRKVSDLDVHRRTHSGEKPYQCTECEKRFRNSHHLKGHLQTHKSDRPQKQTRNTGTHVQKLYRCHECGKYLLHKAGLVLHQRLHTGEKPCKCADCGKAFICKSALVQHQRVHTGEKPYKCADCGKDFREKSALNKHHRIHSGVRPYQCLTCKKSFTQNSHLAKHQKTHQGRSPAKE</sequence>
<proteinExistence type="inferred from homology"/>
<dbReference type="SUPFAM" id="SSF109640">
    <property type="entry name" value="KRAB domain (Kruppel-associated box)"/>
    <property type="match status" value="1"/>
</dbReference>
<organism evidence="15 16">
    <name type="scientific">Microcaecilia unicolor</name>
    <dbReference type="NCBI Taxonomy" id="1415580"/>
    <lineage>
        <taxon>Eukaryota</taxon>
        <taxon>Metazoa</taxon>
        <taxon>Chordata</taxon>
        <taxon>Craniata</taxon>
        <taxon>Vertebrata</taxon>
        <taxon>Euteleostomi</taxon>
        <taxon>Amphibia</taxon>
        <taxon>Gymnophiona</taxon>
        <taxon>Siphonopidae</taxon>
        <taxon>Microcaecilia</taxon>
    </lineage>
</organism>
<accession>A0A6P7XRX9</accession>
<keyword evidence="8" id="KW-0238">DNA-binding</keyword>
<keyword evidence="9" id="KW-0804">Transcription</keyword>
<feature type="domain" description="C2H2-type" evidence="13">
    <location>
        <begin position="424"/>
        <end position="451"/>
    </location>
</feature>
<dbReference type="InterPro" id="IPR036051">
    <property type="entry name" value="KRAB_dom_sf"/>
</dbReference>
<dbReference type="Proteomes" id="UP000515156">
    <property type="component" value="Chromosome 3"/>
</dbReference>
<dbReference type="SMART" id="SM00355">
    <property type="entry name" value="ZnF_C2H2"/>
    <property type="match status" value="9"/>
</dbReference>
<evidence type="ECO:0000256" key="6">
    <source>
        <dbReference type="ARBA" id="ARBA00022833"/>
    </source>
</evidence>
<comment type="subcellular location">
    <subcellularLocation>
        <location evidence="1">Nucleus</location>
    </subcellularLocation>
</comment>
<evidence type="ECO:0000256" key="1">
    <source>
        <dbReference type="ARBA" id="ARBA00004123"/>
    </source>
</evidence>
<feature type="domain" description="C2H2-type" evidence="13">
    <location>
        <begin position="340"/>
        <end position="367"/>
    </location>
</feature>
<evidence type="ECO:0000256" key="4">
    <source>
        <dbReference type="ARBA" id="ARBA00022737"/>
    </source>
</evidence>
<keyword evidence="6" id="KW-0862">Zinc</keyword>
<dbReference type="GO" id="GO:0005634">
    <property type="term" value="C:nucleus"/>
    <property type="evidence" value="ECO:0007669"/>
    <property type="project" value="UniProtKB-SubCell"/>
</dbReference>
<dbReference type="FunFam" id="3.30.160.60:FF:002175">
    <property type="entry name" value="Zinc finger protein 234"/>
    <property type="match status" value="1"/>
</dbReference>
<feature type="region of interest" description="Disordered" evidence="12">
    <location>
        <begin position="440"/>
        <end position="459"/>
    </location>
</feature>
<keyword evidence="5 11" id="KW-0863">Zinc-finger</keyword>
<feature type="domain" description="C2H2-type" evidence="13">
    <location>
        <begin position="550"/>
        <end position="577"/>
    </location>
</feature>
<evidence type="ECO:0000313" key="16">
    <source>
        <dbReference type="RefSeq" id="XP_030053435.1"/>
    </source>
</evidence>
<dbReference type="Pfam" id="PF01352">
    <property type="entry name" value="KRAB"/>
    <property type="match status" value="1"/>
</dbReference>
<keyword evidence="10" id="KW-0539">Nucleus</keyword>
<dbReference type="FunFam" id="3.30.160.60:FF:002343">
    <property type="entry name" value="Zinc finger protein 33A"/>
    <property type="match status" value="1"/>
</dbReference>
<gene>
    <name evidence="16" type="primary">LOC115466378</name>
</gene>
<dbReference type="Pfam" id="PF00096">
    <property type="entry name" value="zf-C2H2"/>
    <property type="match status" value="8"/>
</dbReference>
<dbReference type="PROSITE" id="PS50157">
    <property type="entry name" value="ZINC_FINGER_C2H2_2"/>
    <property type="match status" value="9"/>
</dbReference>
<dbReference type="PANTHER" id="PTHR23235">
    <property type="entry name" value="KRUEPPEL-LIKE TRANSCRIPTION FACTOR"/>
    <property type="match status" value="1"/>
</dbReference>
<name>A0A6P7XRX9_9AMPH</name>
<dbReference type="CDD" id="cd07765">
    <property type="entry name" value="KRAB_A-box"/>
    <property type="match status" value="1"/>
</dbReference>
<feature type="region of interest" description="Disordered" evidence="12">
    <location>
        <begin position="248"/>
        <end position="298"/>
    </location>
</feature>
<evidence type="ECO:0000259" key="13">
    <source>
        <dbReference type="PROSITE" id="PS50157"/>
    </source>
</evidence>
<dbReference type="GO" id="GO:0042802">
    <property type="term" value="F:identical protein binding"/>
    <property type="evidence" value="ECO:0007669"/>
    <property type="project" value="UniProtKB-ARBA"/>
</dbReference>
<dbReference type="FunFam" id="3.30.160.60:FF:000508">
    <property type="entry name" value="Myeloid zinc finger 1"/>
    <property type="match status" value="1"/>
</dbReference>
<dbReference type="InterPro" id="IPR013087">
    <property type="entry name" value="Znf_C2H2_type"/>
</dbReference>
<dbReference type="InParanoid" id="A0A6P7XRX9"/>
<dbReference type="OrthoDB" id="9897972at2759"/>
<feature type="domain" description="C2H2-type" evidence="13">
    <location>
        <begin position="522"/>
        <end position="549"/>
    </location>
</feature>
<dbReference type="FunFam" id="3.30.160.60:FF:001119">
    <property type="entry name" value="zinc finger protein 408"/>
    <property type="match status" value="1"/>
</dbReference>
<feature type="region of interest" description="Disordered" evidence="12">
    <location>
        <begin position="162"/>
        <end position="181"/>
    </location>
</feature>
<feature type="domain" description="C2H2-type" evidence="13">
    <location>
        <begin position="368"/>
        <end position="395"/>
    </location>
</feature>